<dbReference type="CDD" id="cd06261">
    <property type="entry name" value="TM_PBP2"/>
    <property type="match status" value="1"/>
</dbReference>
<feature type="compositionally biased region" description="Low complexity" evidence="9">
    <location>
        <begin position="1"/>
        <end position="22"/>
    </location>
</feature>
<protein>
    <submittedName>
        <fullName evidence="11">Binding-protein-dependent transport systems inner membrane component</fullName>
    </submittedName>
</protein>
<feature type="transmembrane region" description="Helical" evidence="8">
    <location>
        <begin position="215"/>
        <end position="237"/>
    </location>
</feature>
<name>C7Q9V7_CATAD</name>
<dbReference type="InterPro" id="IPR000515">
    <property type="entry name" value="MetI-like"/>
</dbReference>
<feature type="compositionally biased region" description="Basic residues" evidence="9">
    <location>
        <begin position="28"/>
        <end position="37"/>
    </location>
</feature>
<gene>
    <name evidence="11" type="ordered locus">Caci_7451</name>
</gene>
<keyword evidence="12" id="KW-1185">Reference proteome</keyword>
<keyword evidence="5 8" id="KW-0812">Transmembrane</keyword>
<dbReference type="GO" id="GO:0005886">
    <property type="term" value="C:plasma membrane"/>
    <property type="evidence" value="ECO:0007669"/>
    <property type="project" value="UniProtKB-SubCell"/>
</dbReference>
<dbReference type="OrthoDB" id="9810794at2"/>
<feature type="transmembrane region" description="Helical" evidence="8">
    <location>
        <begin position="106"/>
        <end position="126"/>
    </location>
</feature>
<keyword evidence="4" id="KW-1003">Cell membrane</keyword>
<keyword evidence="3 8" id="KW-0813">Transport</keyword>
<feature type="transmembrane region" description="Helical" evidence="8">
    <location>
        <begin position="138"/>
        <end position="158"/>
    </location>
</feature>
<comment type="subcellular location">
    <subcellularLocation>
        <location evidence="1 8">Cell membrane</location>
        <topology evidence="1 8">Multi-pass membrane protein</topology>
    </subcellularLocation>
</comment>
<dbReference type="PANTHER" id="PTHR43848">
    <property type="entry name" value="PUTRESCINE TRANSPORT SYSTEM PERMEASE PROTEIN POTI"/>
    <property type="match status" value="1"/>
</dbReference>
<dbReference type="SUPFAM" id="SSF161098">
    <property type="entry name" value="MetI-like"/>
    <property type="match status" value="1"/>
</dbReference>
<dbReference type="InterPro" id="IPR051789">
    <property type="entry name" value="Bact_Polyamine_Transport"/>
</dbReference>
<evidence type="ECO:0000313" key="11">
    <source>
        <dbReference type="EMBL" id="ACU76276.1"/>
    </source>
</evidence>
<dbReference type="RefSeq" id="WP_015796001.1">
    <property type="nucleotide sequence ID" value="NC_013131.1"/>
</dbReference>
<feature type="transmembrane region" description="Helical" evidence="8">
    <location>
        <begin position="46"/>
        <end position="70"/>
    </location>
</feature>
<evidence type="ECO:0000256" key="1">
    <source>
        <dbReference type="ARBA" id="ARBA00004651"/>
    </source>
</evidence>
<keyword evidence="6 8" id="KW-1133">Transmembrane helix</keyword>
<evidence type="ECO:0000256" key="3">
    <source>
        <dbReference type="ARBA" id="ARBA00022448"/>
    </source>
</evidence>
<feature type="transmembrane region" description="Helical" evidence="8">
    <location>
        <begin position="164"/>
        <end position="187"/>
    </location>
</feature>
<evidence type="ECO:0000256" key="2">
    <source>
        <dbReference type="ARBA" id="ARBA00007069"/>
    </source>
</evidence>
<dbReference type="EMBL" id="CP001700">
    <property type="protein sequence ID" value="ACU76276.1"/>
    <property type="molecule type" value="Genomic_DNA"/>
</dbReference>
<evidence type="ECO:0000256" key="4">
    <source>
        <dbReference type="ARBA" id="ARBA00022475"/>
    </source>
</evidence>
<comment type="similarity">
    <text evidence="2">Belongs to the binding-protein-dependent transport system permease family. CysTW subfamily.</text>
</comment>
<feature type="transmembrane region" description="Helical" evidence="8">
    <location>
        <begin position="270"/>
        <end position="291"/>
    </location>
</feature>
<dbReference type="InterPro" id="IPR035906">
    <property type="entry name" value="MetI-like_sf"/>
</dbReference>
<accession>C7Q9V7</accession>
<dbReference type="Proteomes" id="UP000000851">
    <property type="component" value="Chromosome"/>
</dbReference>
<evidence type="ECO:0000256" key="6">
    <source>
        <dbReference type="ARBA" id="ARBA00022989"/>
    </source>
</evidence>
<evidence type="ECO:0000256" key="9">
    <source>
        <dbReference type="SAM" id="MobiDB-lite"/>
    </source>
</evidence>
<dbReference type="GO" id="GO:0055085">
    <property type="term" value="P:transmembrane transport"/>
    <property type="evidence" value="ECO:0007669"/>
    <property type="project" value="InterPro"/>
</dbReference>
<organism evidence="11 12">
    <name type="scientific">Catenulispora acidiphila (strain DSM 44928 / JCM 14897 / NBRC 102108 / NRRL B-24433 / ID139908)</name>
    <dbReference type="NCBI Taxonomy" id="479433"/>
    <lineage>
        <taxon>Bacteria</taxon>
        <taxon>Bacillati</taxon>
        <taxon>Actinomycetota</taxon>
        <taxon>Actinomycetes</taxon>
        <taxon>Catenulisporales</taxon>
        <taxon>Catenulisporaceae</taxon>
        <taxon>Catenulispora</taxon>
    </lineage>
</organism>
<evidence type="ECO:0000313" key="12">
    <source>
        <dbReference type="Proteomes" id="UP000000851"/>
    </source>
</evidence>
<dbReference type="FunCoup" id="C7Q9V7">
    <property type="interactions" value="90"/>
</dbReference>
<dbReference type="KEGG" id="cai:Caci_7451"/>
<dbReference type="AlphaFoldDB" id="C7Q9V7"/>
<dbReference type="STRING" id="479433.Caci_7451"/>
<keyword evidence="7 8" id="KW-0472">Membrane</keyword>
<evidence type="ECO:0000256" key="7">
    <source>
        <dbReference type="ARBA" id="ARBA00023136"/>
    </source>
</evidence>
<reference evidence="11" key="1">
    <citation type="journal article" date="2009" name="Stand. Genomic Sci.">
        <title>Complete genome sequence of Catenulispora acidiphila type strain (ID 139908).</title>
        <authorList>
            <person name="Copeland A."/>
            <person name="Lapidus A."/>
            <person name="Glavina Del Rio T."/>
            <person name="Nolan M."/>
            <person name="Lucas S."/>
            <person name="Chen F."/>
            <person name="Tice H."/>
            <person name="Cheng J.F."/>
            <person name="Bruce D."/>
            <person name="Goodwin L."/>
            <person name="Pitluck S."/>
            <person name="Mikhailova N."/>
            <person name="Pati A."/>
            <person name="Ivanova N."/>
            <person name="Mavromatis K."/>
            <person name="Chen A."/>
            <person name="Palaniappan K."/>
            <person name="Chain P."/>
            <person name="Land M."/>
            <person name="Hauser L."/>
            <person name="Chang Y.J."/>
            <person name="Jeffries C.D."/>
            <person name="Chertkov O."/>
            <person name="Brettin T."/>
            <person name="Detter J.C."/>
            <person name="Han C."/>
            <person name="Ali Z."/>
            <person name="Tindall B.J."/>
            <person name="Goker M."/>
            <person name="Bristow J."/>
            <person name="Eisen J.A."/>
            <person name="Markowitz V."/>
            <person name="Hugenholtz P."/>
            <person name="Kyrpides N.C."/>
            <person name="Klenk H.P."/>
        </authorList>
    </citation>
    <scope>NUCLEOTIDE SEQUENCE [LARGE SCALE GENOMIC DNA]</scope>
    <source>
        <strain evidence="11">DSM 44928</strain>
    </source>
</reference>
<dbReference type="eggNOG" id="COG1177">
    <property type="taxonomic scope" value="Bacteria"/>
</dbReference>
<feature type="region of interest" description="Disordered" evidence="9">
    <location>
        <begin position="1"/>
        <end position="37"/>
    </location>
</feature>
<evidence type="ECO:0000256" key="8">
    <source>
        <dbReference type="RuleBase" id="RU363032"/>
    </source>
</evidence>
<dbReference type="PROSITE" id="PS50928">
    <property type="entry name" value="ABC_TM1"/>
    <property type="match status" value="1"/>
</dbReference>
<evidence type="ECO:0000256" key="5">
    <source>
        <dbReference type="ARBA" id="ARBA00022692"/>
    </source>
</evidence>
<evidence type="ECO:0000259" key="10">
    <source>
        <dbReference type="PROSITE" id="PS50928"/>
    </source>
</evidence>
<proteinExistence type="inferred from homology"/>
<dbReference type="Pfam" id="PF00528">
    <property type="entry name" value="BPD_transp_1"/>
    <property type="match status" value="1"/>
</dbReference>
<sequence length="307" mass="33021">MTAATHPSPQPASPQSSAHQGPAPQPASRRRRFRPRRRGVEAKPRFAIVVTALFFVLLYLPIAMVVLFSFNSQKSLTVFKHFSTRWYSAFFHDHVLLSSLGMSLKISLVAMIGSVVLGVALALGLVRARGRLGTYSGLIMLVPLITPEIVTGVASLMLYKGLNITLSTGTVMISEITFSISYVTVILRSRVAALNPEVEEAAMDLGATRWQALRLVTLPALLPAILASAVLIFALVFDDFVLAYFTTGVDPQPLAVRIYSAIRFGVEPTINAVGTLMLAGSITLIAVALSIPRLFGRSGGLDLLSGD</sequence>
<dbReference type="PANTHER" id="PTHR43848:SF2">
    <property type="entry name" value="PUTRESCINE TRANSPORT SYSTEM PERMEASE PROTEIN POTI"/>
    <property type="match status" value="1"/>
</dbReference>
<dbReference type="Gene3D" id="1.10.3720.10">
    <property type="entry name" value="MetI-like"/>
    <property type="match status" value="1"/>
</dbReference>
<dbReference type="InParanoid" id="C7Q9V7"/>
<dbReference type="HOGENOM" id="CLU_016047_3_0_11"/>
<feature type="domain" description="ABC transmembrane type-1" evidence="10">
    <location>
        <begin position="100"/>
        <end position="295"/>
    </location>
</feature>